<protein>
    <submittedName>
        <fullName evidence="2">DUF2306 domain-containing protein</fullName>
    </submittedName>
</protein>
<gene>
    <name evidence="2" type="ORF">FGG15_05060</name>
</gene>
<dbReference type="RefSeq" id="WP_138833856.1">
    <property type="nucleotide sequence ID" value="NZ_VCNI01000001.1"/>
</dbReference>
<keyword evidence="1" id="KW-0812">Transmembrane</keyword>
<dbReference type="InterPro" id="IPR018750">
    <property type="entry name" value="DUF2306_membrane"/>
</dbReference>
<feature type="transmembrane region" description="Helical" evidence="1">
    <location>
        <begin position="144"/>
        <end position="165"/>
    </location>
</feature>
<accession>A0ABY2WPR8</accession>
<evidence type="ECO:0000256" key="1">
    <source>
        <dbReference type="SAM" id="Phobius"/>
    </source>
</evidence>
<dbReference type="Pfam" id="PF10067">
    <property type="entry name" value="DUF2306"/>
    <property type="match status" value="1"/>
</dbReference>
<feature type="transmembrane region" description="Helical" evidence="1">
    <location>
        <begin position="177"/>
        <end position="199"/>
    </location>
</feature>
<feature type="transmembrane region" description="Helical" evidence="1">
    <location>
        <begin position="28"/>
        <end position="53"/>
    </location>
</feature>
<feature type="transmembrane region" description="Helical" evidence="1">
    <location>
        <begin position="211"/>
        <end position="235"/>
    </location>
</feature>
<feature type="transmembrane region" description="Helical" evidence="1">
    <location>
        <begin position="113"/>
        <end position="132"/>
    </location>
</feature>
<keyword evidence="3" id="KW-1185">Reference proteome</keyword>
<name>A0ABY2WPR8_9FLAO</name>
<feature type="transmembrane region" description="Helical" evidence="1">
    <location>
        <begin position="247"/>
        <end position="273"/>
    </location>
</feature>
<organism evidence="2 3">
    <name type="scientific">Flagellimonas algicola</name>
    <dbReference type="NCBI Taxonomy" id="2583815"/>
    <lineage>
        <taxon>Bacteria</taxon>
        <taxon>Pseudomonadati</taxon>
        <taxon>Bacteroidota</taxon>
        <taxon>Flavobacteriia</taxon>
        <taxon>Flavobacteriales</taxon>
        <taxon>Flavobacteriaceae</taxon>
        <taxon>Flagellimonas</taxon>
    </lineage>
</organism>
<comment type="caution">
    <text evidence="2">The sequence shown here is derived from an EMBL/GenBank/DDBJ whole genome shotgun (WGS) entry which is preliminary data.</text>
</comment>
<evidence type="ECO:0000313" key="2">
    <source>
        <dbReference type="EMBL" id="TMU56918.1"/>
    </source>
</evidence>
<keyword evidence="1" id="KW-0472">Membrane</keyword>
<reference evidence="2 3" key="1">
    <citation type="submission" date="2019-05" db="EMBL/GenBank/DDBJ databases">
        <title>Flagellimonas sp. AsT0115, sp. nov., isolated from a marine red algae, Asparagopsis taxiformis.</title>
        <authorList>
            <person name="Kim J."/>
            <person name="Jeong S.E."/>
            <person name="Jeon C.O."/>
        </authorList>
    </citation>
    <scope>NUCLEOTIDE SEQUENCE [LARGE SCALE GENOMIC DNA]</scope>
    <source>
        <strain evidence="2 3">AsT0115</strain>
    </source>
</reference>
<keyword evidence="1" id="KW-1133">Transmembrane helix</keyword>
<sequence>MSIKTNTLTAGRPTKIWPKKILDRSIEVWFTVAVLGQWIFALYVALFYGGAAMDGDFMRWNRVLPHGYVEGETMGNTAVAIHLLFAVIVMVGGPMQFIPKLRNYFPRLHRWNGRFYIGAAFLISLSGIYMVITKGTISGLVGDISVSLNGALILVFALMAIRTAMKRDFVVHRKWALRLFLTMAGVWFFRIGLMFWLFVHGRPVGFDPETFRGPFLVFLGFAQYLLPLAVLELYFLAQKNKSGGAKIAMSMGMIILTLITALGTFAATMGMWIPRIS</sequence>
<feature type="transmembrane region" description="Helical" evidence="1">
    <location>
        <begin position="73"/>
        <end position="92"/>
    </location>
</feature>
<proteinExistence type="predicted"/>
<evidence type="ECO:0000313" key="3">
    <source>
        <dbReference type="Proteomes" id="UP000751614"/>
    </source>
</evidence>
<dbReference type="EMBL" id="VCNI01000001">
    <property type="protein sequence ID" value="TMU56918.1"/>
    <property type="molecule type" value="Genomic_DNA"/>
</dbReference>
<dbReference type="Proteomes" id="UP000751614">
    <property type="component" value="Unassembled WGS sequence"/>
</dbReference>